<protein>
    <submittedName>
        <fullName evidence="14">Protease SohB</fullName>
    </submittedName>
</protein>
<dbReference type="Proteomes" id="UP000257039">
    <property type="component" value="Unassembled WGS sequence"/>
</dbReference>
<dbReference type="EMBL" id="NDXW01000001">
    <property type="protein sequence ID" value="RDH44480.1"/>
    <property type="molecule type" value="Genomic_DNA"/>
</dbReference>
<evidence type="ECO:0000256" key="3">
    <source>
        <dbReference type="ARBA" id="ARBA00022475"/>
    </source>
</evidence>
<keyword evidence="7" id="KW-0720">Serine protease</keyword>
<evidence type="ECO:0000256" key="9">
    <source>
        <dbReference type="ARBA" id="ARBA00023136"/>
    </source>
</evidence>
<feature type="transmembrane region" description="Helical" evidence="11">
    <location>
        <begin position="7"/>
        <end position="31"/>
    </location>
</feature>
<keyword evidence="6" id="KW-0378">Hydrolase</keyword>
<dbReference type="Gene3D" id="3.90.226.10">
    <property type="entry name" value="2-enoyl-CoA Hydratase, Chain A, domain 1"/>
    <property type="match status" value="1"/>
</dbReference>
<evidence type="ECO:0000313" key="15">
    <source>
        <dbReference type="Proteomes" id="UP000257039"/>
    </source>
</evidence>
<dbReference type="InterPro" id="IPR047272">
    <property type="entry name" value="S49_SppA_C"/>
</dbReference>
<evidence type="ECO:0000256" key="2">
    <source>
        <dbReference type="ARBA" id="ARBA00008683"/>
    </source>
</evidence>
<feature type="region of interest" description="Disordered" evidence="10">
    <location>
        <begin position="74"/>
        <end position="93"/>
    </location>
</feature>
<dbReference type="GO" id="GO:0005886">
    <property type="term" value="C:plasma membrane"/>
    <property type="evidence" value="ECO:0007669"/>
    <property type="project" value="UniProtKB-SubCell"/>
</dbReference>
<dbReference type="AlphaFoldDB" id="A0A4P9VR03"/>
<comment type="caution">
    <text evidence="14">The sequence shown here is derived from an EMBL/GenBank/DDBJ whole genome shotgun (WGS) entry which is preliminary data.</text>
</comment>
<dbReference type="Pfam" id="PF01343">
    <property type="entry name" value="Peptidase_S49"/>
    <property type="match status" value="1"/>
</dbReference>
<evidence type="ECO:0000256" key="6">
    <source>
        <dbReference type="ARBA" id="ARBA00022801"/>
    </source>
</evidence>
<organism evidence="14 15">
    <name type="scientific">Zooshikella ganghwensis</name>
    <dbReference type="NCBI Taxonomy" id="202772"/>
    <lineage>
        <taxon>Bacteria</taxon>
        <taxon>Pseudomonadati</taxon>
        <taxon>Pseudomonadota</taxon>
        <taxon>Gammaproteobacteria</taxon>
        <taxon>Oceanospirillales</taxon>
        <taxon>Zooshikellaceae</taxon>
        <taxon>Zooshikella</taxon>
    </lineage>
</organism>
<evidence type="ECO:0000259" key="12">
    <source>
        <dbReference type="Pfam" id="PF01343"/>
    </source>
</evidence>
<keyword evidence="9 11" id="KW-0472">Membrane</keyword>
<comment type="subcellular location">
    <subcellularLocation>
        <location evidence="1">Cell membrane</location>
    </subcellularLocation>
</comment>
<keyword evidence="15" id="KW-1185">Reference proteome</keyword>
<reference evidence="14 15" key="1">
    <citation type="submission" date="2017-04" db="EMBL/GenBank/DDBJ databases">
        <title>Draft genome sequence of Zooshikella ganghwensis VG4 isolated from Red Sea sediments.</title>
        <authorList>
            <person name="Rehman Z."/>
            <person name="Alam I."/>
            <person name="Kamau A."/>
            <person name="Bajic V."/>
            <person name="Leiknes T."/>
        </authorList>
    </citation>
    <scope>NUCLEOTIDE SEQUENCE [LARGE SCALE GENOMIC DNA]</scope>
    <source>
        <strain evidence="14 15">VG4</strain>
    </source>
</reference>
<accession>A0A4P9VR03</accession>
<dbReference type="RefSeq" id="WP_027707845.1">
    <property type="nucleotide sequence ID" value="NZ_JAEVHG010000017.1"/>
</dbReference>
<dbReference type="GO" id="GO:0004252">
    <property type="term" value="F:serine-type endopeptidase activity"/>
    <property type="evidence" value="ECO:0007669"/>
    <property type="project" value="InterPro"/>
</dbReference>
<evidence type="ECO:0000256" key="8">
    <source>
        <dbReference type="ARBA" id="ARBA00022989"/>
    </source>
</evidence>
<proteinExistence type="inferred from homology"/>
<dbReference type="InterPro" id="IPR013703">
    <property type="entry name" value="Peptidase_S49_N_proteobac"/>
</dbReference>
<keyword evidence="3" id="KW-1003">Cell membrane</keyword>
<gene>
    <name evidence="14" type="ORF">B9G39_14110</name>
</gene>
<keyword evidence="5 11" id="KW-0812">Transmembrane</keyword>
<evidence type="ECO:0000256" key="1">
    <source>
        <dbReference type="ARBA" id="ARBA00004236"/>
    </source>
</evidence>
<evidence type="ECO:0000256" key="4">
    <source>
        <dbReference type="ARBA" id="ARBA00022670"/>
    </source>
</evidence>
<dbReference type="Gene3D" id="6.20.330.10">
    <property type="match status" value="1"/>
</dbReference>
<dbReference type="PANTHER" id="PTHR42987">
    <property type="entry name" value="PEPTIDASE S49"/>
    <property type="match status" value="1"/>
</dbReference>
<feature type="domain" description="Peptidase S49" evidence="12">
    <location>
        <begin position="157"/>
        <end position="304"/>
    </location>
</feature>
<comment type="similarity">
    <text evidence="2">Belongs to the peptidase S49 family.</text>
</comment>
<dbReference type="Pfam" id="PF08496">
    <property type="entry name" value="Peptidase_S49_N"/>
    <property type="match status" value="1"/>
</dbReference>
<evidence type="ECO:0000256" key="7">
    <source>
        <dbReference type="ARBA" id="ARBA00022825"/>
    </source>
</evidence>
<evidence type="ECO:0000313" key="14">
    <source>
        <dbReference type="EMBL" id="RDH44480.1"/>
    </source>
</evidence>
<evidence type="ECO:0000256" key="5">
    <source>
        <dbReference type="ARBA" id="ARBA00022692"/>
    </source>
</evidence>
<sequence>MEFLAEYGLFIAKVVTVVVAVLILVAGIVAINSRHKKSVAGHIEVKNLSKHYTEVKDTLRNAVLDKETLKALHKEEKKQEKQAHKKTGEESEPRRSRLYVVDFHGDIKASQVDSLREEITAILSIAEPQDEVVVRLESAGGVVHGYGLAAAQLNRVRDKGIPLTISVDKVAASGGYMMACVANKIIAAPFAILGSIGVVAQLPNLHRLLKKHEIDFELHTAGEYKRTLTVFGENTDQGRKKFIDDLEDTHELFKAFVQEHRPVLDMDKIATGEIWFGRRAQAVNLVDELKTSDEYLTVKVDEADIYHVVYEHKKSLPEKLGIAVQTAADRLLLRWLQTLQWGRFFS</sequence>
<evidence type="ECO:0000256" key="11">
    <source>
        <dbReference type="SAM" id="Phobius"/>
    </source>
</evidence>
<evidence type="ECO:0000259" key="13">
    <source>
        <dbReference type="Pfam" id="PF08496"/>
    </source>
</evidence>
<dbReference type="GO" id="GO:0006508">
    <property type="term" value="P:proteolysis"/>
    <property type="evidence" value="ECO:0007669"/>
    <property type="project" value="UniProtKB-KW"/>
</dbReference>
<keyword evidence="8 11" id="KW-1133">Transmembrane helix</keyword>
<evidence type="ECO:0000256" key="10">
    <source>
        <dbReference type="SAM" id="MobiDB-lite"/>
    </source>
</evidence>
<keyword evidence="4 14" id="KW-0645">Protease</keyword>
<dbReference type="CDD" id="cd07023">
    <property type="entry name" value="S49_Sppa_N_C"/>
    <property type="match status" value="1"/>
</dbReference>
<dbReference type="InterPro" id="IPR002142">
    <property type="entry name" value="Peptidase_S49"/>
</dbReference>
<dbReference type="InterPro" id="IPR029045">
    <property type="entry name" value="ClpP/crotonase-like_dom_sf"/>
</dbReference>
<dbReference type="SUPFAM" id="SSF52096">
    <property type="entry name" value="ClpP/crotonase"/>
    <property type="match status" value="1"/>
</dbReference>
<feature type="domain" description="Peptidase S49 N-terminal proteobacteria" evidence="13">
    <location>
        <begin position="2"/>
        <end position="153"/>
    </location>
</feature>
<dbReference type="PANTHER" id="PTHR42987:SF4">
    <property type="entry name" value="PROTEASE SOHB-RELATED"/>
    <property type="match status" value="1"/>
</dbReference>
<dbReference type="NCBIfam" id="NF008745">
    <property type="entry name" value="PRK11778.1"/>
    <property type="match status" value="1"/>
</dbReference>
<name>A0A4P9VR03_9GAMM</name>